<feature type="compositionally biased region" description="Basic and acidic residues" evidence="1">
    <location>
        <begin position="91"/>
        <end position="101"/>
    </location>
</feature>
<name>A0A6J4SLV6_9ACTN</name>
<feature type="compositionally biased region" description="Basic residues" evidence="1">
    <location>
        <begin position="204"/>
        <end position="216"/>
    </location>
</feature>
<sequence length="216" mass="24265">EAPTDRRRPLAGRALHPACPQADGRLPGHRRDRRPGERARRAAGDAPRRRPRRRHARSADRGGARARSRAGAPARGRRARARRPAPAADPAHGRGLDERGLRGRRARGPVEVDAPRQPRDDAARGRARQRRAPLRAPFGGRHRRLPADAAREGDSRARRRGRDEWPDRPHALGHRADGEVPSVQHVPQARRGQPHRGQSLRARQQPRRRRRGSCLL</sequence>
<evidence type="ECO:0000256" key="1">
    <source>
        <dbReference type="SAM" id="MobiDB-lite"/>
    </source>
</evidence>
<dbReference type="AlphaFoldDB" id="A0A6J4SLV6"/>
<feature type="compositionally biased region" description="Basic and acidic residues" evidence="1">
    <location>
        <begin position="145"/>
        <end position="178"/>
    </location>
</feature>
<feature type="non-terminal residue" evidence="2">
    <location>
        <position position="1"/>
    </location>
</feature>
<feature type="compositionally biased region" description="Basic and acidic residues" evidence="1">
    <location>
        <begin position="108"/>
        <end position="124"/>
    </location>
</feature>
<dbReference type="EMBL" id="CADCVQ010000070">
    <property type="protein sequence ID" value="CAA9495225.1"/>
    <property type="molecule type" value="Genomic_DNA"/>
</dbReference>
<gene>
    <name evidence="2" type="ORF">AVDCRST_MAG67-1636</name>
</gene>
<feature type="non-terminal residue" evidence="2">
    <location>
        <position position="216"/>
    </location>
</feature>
<feature type="compositionally biased region" description="Basic and acidic residues" evidence="1">
    <location>
        <begin position="34"/>
        <end position="48"/>
    </location>
</feature>
<proteinExistence type="predicted"/>
<reference evidence="2" key="1">
    <citation type="submission" date="2020-02" db="EMBL/GenBank/DDBJ databases">
        <authorList>
            <person name="Meier V. D."/>
        </authorList>
    </citation>
    <scope>NUCLEOTIDE SEQUENCE</scope>
    <source>
        <strain evidence="2">AVDCRST_MAG67</strain>
    </source>
</reference>
<feature type="region of interest" description="Disordered" evidence="1">
    <location>
        <begin position="1"/>
        <end position="216"/>
    </location>
</feature>
<evidence type="ECO:0000313" key="2">
    <source>
        <dbReference type="EMBL" id="CAA9495225.1"/>
    </source>
</evidence>
<organism evidence="2">
    <name type="scientific">uncultured Solirubrobacteraceae bacterium</name>
    <dbReference type="NCBI Taxonomy" id="1162706"/>
    <lineage>
        <taxon>Bacteria</taxon>
        <taxon>Bacillati</taxon>
        <taxon>Actinomycetota</taxon>
        <taxon>Thermoleophilia</taxon>
        <taxon>Solirubrobacterales</taxon>
        <taxon>Solirubrobacteraceae</taxon>
        <taxon>environmental samples</taxon>
    </lineage>
</organism>
<accession>A0A6J4SLV6</accession>
<protein>
    <submittedName>
        <fullName evidence="2">Uncharacterized protein</fullName>
    </submittedName>
</protein>